<keyword evidence="6" id="KW-0812">Transmembrane</keyword>
<evidence type="ECO:0000256" key="4">
    <source>
        <dbReference type="RuleBase" id="RU361192"/>
    </source>
</evidence>
<feature type="domain" description="Bacterial Ig-like" evidence="7">
    <location>
        <begin position="433"/>
        <end position="486"/>
    </location>
</feature>
<organism evidence="8 9">
    <name type="scientific">Microbacterium galbum</name>
    <dbReference type="NCBI Taxonomy" id="3075994"/>
    <lineage>
        <taxon>Bacteria</taxon>
        <taxon>Bacillati</taxon>
        <taxon>Actinomycetota</taxon>
        <taxon>Actinomycetes</taxon>
        <taxon>Micrococcales</taxon>
        <taxon>Microbacteriaceae</taxon>
        <taxon>Microbacterium</taxon>
    </lineage>
</organism>
<keyword evidence="4" id="KW-0732">Signal</keyword>
<keyword evidence="6" id="KW-0472">Membrane</keyword>
<evidence type="ECO:0000256" key="2">
    <source>
        <dbReference type="ARBA" id="ARBA00022801"/>
    </source>
</evidence>
<keyword evidence="9" id="KW-1185">Reference proteome</keyword>
<accession>A0ABU3T7T2</accession>
<name>A0ABU3T7T2_9MICO</name>
<comment type="similarity">
    <text evidence="1 4">Belongs to the glycosyl hydrolase 53 family.</text>
</comment>
<keyword evidence="3 4" id="KW-0326">Glycosidase</keyword>
<comment type="caution">
    <text evidence="8">The sequence shown here is derived from an EMBL/GenBank/DDBJ whole genome shotgun (WGS) entry which is preliminary data.</text>
</comment>
<dbReference type="Pfam" id="PF07532">
    <property type="entry name" value="Big_4"/>
    <property type="match status" value="1"/>
</dbReference>
<feature type="region of interest" description="Disordered" evidence="5">
    <location>
        <begin position="639"/>
        <end position="710"/>
    </location>
</feature>
<dbReference type="InterPro" id="IPR011683">
    <property type="entry name" value="Glyco_hydro_53"/>
</dbReference>
<dbReference type="PANTHER" id="PTHR34983:SF2">
    <property type="entry name" value="ENDO-BETA-1,4-GALACTANASE"/>
    <property type="match status" value="1"/>
</dbReference>
<feature type="chain" id="PRO_5045001832" description="Arabinogalactan endo-beta-1,4-galactanase" evidence="4">
    <location>
        <begin position="33"/>
        <end position="742"/>
    </location>
</feature>
<proteinExistence type="inferred from homology"/>
<evidence type="ECO:0000259" key="7">
    <source>
        <dbReference type="Pfam" id="PF07532"/>
    </source>
</evidence>
<dbReference type="EC" id="3.2.1.89" evidence="4"/>
<evidence type="ECO:0000256" key="5">
    <source>
        <dbReference type="SAM" id="MobiDB-lite"/>
    </source>
</evidence>
<reference evidence="8 9" key="1">
    <citation type="submission" date="2023-09" db="EMBL/GenBank/DDBJ databases">
        <title>Microbacterium fusihabitans sp. nov., Microbacterium phycihabitans sp. nov., and Microbacterium cervinum sp. nov., isolated from dried seaweeds of beach.</title>
        <authorList>
            <person name="Lee S.D."/>
        </authorList>
    </citation>
    <scope>NUCLEOTIDE SEQUENCE [LARGE SCALE GENOMIC DNA]</scope>
    <source>
        <strain evidence="8 9">KSW4-17</strain>
    </source>
</reference>
<feature type="compositionally biased region" description="Pro residues" evidence="5">
    <location>
        <begin position="647"/>
        <end position="701"/>
    </location>
</feature>
<evidence type="ECO:0000313" key="9">
    <source>
        <dbReference type="Proteomes" id="UP001263371"/>
    </source>
</evidence>
<protein>
    <recommendedName>
        <fullName evidence="4">Arabinogalactan endo-beta-1,4-galactanase</fullName>
        <ecNumber evidence="4">3.2.1.89</ecNumber>
    </recommendedName>
</protein>
<feature type="signal peptide" evidence="4">
    <location>
        <begin position="1"/>
        <end position="32"/>
    </location>
</feature>
<dbReference type="EMBL" id="JAWDIS010000002">
    <property type="protein sequence ID" value="MDU0367429.1"/>
    <property type="molecule type" value="Genomic_DNA"/>
</dbReference>
<dbReference type="SUPFAM" id="SSF51445">
    <property type="entry name" value="(Trans)glycosidases"/>
    <property type="match status" value="1"/>
</dbReference>
<evidence type="ECO:0000256" key="1">
    <source>
        <dbReference type="ARBA" id="ARBA00010687"/>
    </source>
</evidence>
<dbReference type="Gene3D" id="2.60.120.260">
    <property type="entry name" value="Galactose-binding domain-like"/>
    <property type="match status" value="1"/>
</dbReference>
<dbReference type="Gene3D" id="3.20.20.80">
    <property type="entry name" value="Glycosidases"/>
    <property type="match status" value="1"/>
</dbReference>
<dbReference type="InterPro" id="IPR011081">
    <property type="entry name" value="Big_4"/>
</dbReference>
<dbReference type="Proteomes" id="UP001263371">
    <property type="component" value="Unassembled WGS sequence"/>
</dbReference>
<evidence type="ECO:0000313" key="8">
    <source>
        <dbReference type="EMBL" id="MDU0367429.1"/>
    </source>
</evidence>
<dbReference type="GO" id="GO:0016787">
    <property type="term" value="F:hydrolase activity"/>
    <property type="evidence" value="ECO:0007669"/>
    <property type="project" value="UniProtKB-KW"/>
</dbReference>
<sequence>MPNHPRPTALAALTLGVALAVAPLTAAQAAPAAEPVEAGITVPRVEGLASDFALGVDVSSVLSLEESGVVFRDDDGAPADLFEVLADHGVTDVRLRVWNDPFDAEGRGYGGGNVGVERGVEIGARATAAGLGVAVDFHYSDFWADPAKQKAPKAWAGMDTAETADAVGDFTREALTEFVAAGVDVQLVQVGNETNGGVAGVTGWPDMARVFSAGSAAVRAVTPDALVAVHVTNPERPGHYAAYAAQLAANEVDYDVFASSYYPFWHGTTENLTAVLRQVADTYDKKVMVAETSWVRTLDDADGHPDVIDAASEAEAYPISVQGQATALSDVVQAVADVGDAGIGAYYWEPAWLPVGSPDQLAQNRVLWERDGSGWATSFAGEYDPEDAGEYFGGSAWDNQSLFDVDGTPLESLRTFAYVRTGAVAPREVTGVDTVRLSVTVGDAAALPGRVTVRYSDGTSEESPVTWEAAPDLSRPGVYEIAGATAEGHAALAVVTVSTENLLRNPGFEDPDVSMWIVDGPLSLRATDDPRTGERSAHFFAAEAMSFTLEQRVDDVPAGRYVAAGALQGGAFGDGTASIELASDADTSAAPFTAGGWRVWSEPRTDEIEIAEGESLTVRVSAELPAGAWGTIDDLGLERVGDAAPAPGGPTPGEPGPTPTPGAPSPAPTEPAPAEPVPAPAAPVPSSPAPAPATPAPPSAPAPGLAETGTSVPLGILAAGLLALATGTVLIAHRRRSRSPRA</sequence>
<keyword evidence="2 4" id="KW-0378">Hydrolase</keyword>
<evidence type="ECO:0000256" key="6">
    <source>
        <dbReference type="SAM" id="Phobius"/>
    </source>
</evidence>
<dbReference type="InterPro" id="IPR017853">
    <property type="entry name" value="GH"/>
</dbReference>
<evidence type="ECO:0000256" key="3">
    <source>
        <dbReference type="ARBA" id="ARBA00023295"/>
    </source>
</evidence>
<comment type="catalytic activity">
    <reaction evidence="4">
        <text>The enzyme specifically hydrolyzes (1-&gt;4)-beta-D-galactosidic linkages in type I arabinogalactans.</text>
        <dbReference type="EC" id="3.2.1.89"/>
    </reaction>
</comment>
<dbReference type="Pfam" id="PF07745">
    <property type="entry name" value="Glyco_hydro_53"/>
    <property type="match status" value="1"/>
</dbReference>
<dbReference type="RefSeq" id="WP_315994649.1">
    <property type="nucleotide sequence ID" value="NZ_JAWDIS010000002.1"/>
</dbReference>
<keyword evidence="6" id="KW-1133">Transmembrane helix</keyword>
<gene>
    <name evidence="8" type="ORF">RWH45_09385</name>
</gene>
<dbReference type="PANTHER" id="PTHR34983">
    <property type="entry name" value="ARABINOGALACTAN ENDO-BETA-1,4-GALACTANASE A"/>
    <property type="match status" value="1"/>
</dbReference>
<feature type="transmembrane region" description="Helical" evidence="6">
    <location>
        <begin position="712"/>
        <end position="732"/>
    </location>
</feature>